<proteinExistence type="predicted"/>
<name>A0A8I1JH98_PSEPU</name>
<reference evidence="1" key="1">
    <citation type="submission" date="2020-12" db="EMBL/GenBank/DDBJ databases">
        <title>Enhanced detection system for hospital associated transmission using whole genome sequencing surveillance.</title>
        <authorList>
            <person name="Harrison L.H."/>
            <person name="Van Tyne D."/>
            <person name="Marsh J.W."/>
            <person name="Griffith M.P."/>
            <person name="Snyder D.J."/>
            <person name="Cooper V.S."/>
            <person name="Mustapha M."/>
        </authorList>
    </citation>
    <scope>NUCLEOTIDE SEQUENCE</scope>
    <source>
        <strain evidence="1">PSB00042</strain>
    </source>
</reference>
<dbReference type="AlphaFoldDB" id="A0A8I1JH98"/>
<dbReference type="Proteomes" id="UP000637061">
    <property type="component" value="Unassembled WGS sequence"/>
</dbReference>
<evidence type="ECO:0000313" key="1">
    <source>
        <dbReference type="EMBL" id="MBI6882456.1"/>
    </source>
</evidence>
<dbReference type="RefSeq" id="WP_198746073.1">
    <property type="nucleotide sequence ID" value="NZ_JAEHTE010000001.1"/>
</dbReference>
<protein>
    <submittedName>
        <fullName evidence="1">Uncharacterized protein</fullName>
    </submittedName>
</protein>
<dbReference type="EMBL" id="JAEHTE010000001">
    <property type="protein sequence ID" value="MBI6882456.1"/>
    <property type="molecule type" value="Genomic_DNA"/>
</dbReference>
<accession>A0A8I1JH98</accession>
<sequence length="115" mass="12998">MSKFLHIPLGNEIPPKILDRINIGLISELQQNHIQLMLLDQRHCDLLFLEAAIGENLVDPYEEARQRGSFADIPRPWVNVGTIGHFDPSLNILTKAMNRARGVGDEAHKACFRCN</sequence>
<gene>
    <name evidence="1" type="ORF">JEU22_00825</name>
</gene>
<evidence type="ECO:0000313" key="2">
    <source>
        <dbReference type="Proteomes" id="UP000637061"/>
    </source>
</evidence>
<comment type="caution">
    <text evidence="1">The sequence shown here is derived from an EMBL/GenBank/DDBJ whole genome shotgun (WGS) entry which is preliminary data.</text>
</comment>
<organism evidence="1 2">
    <name type="scientific">Pseudomonas putida</name>
    <name type="common">Arthrobacter siderocapsulatus</name>
    <dbReference type="NCBI Taxonomy" id="303"/>
    <lineage>
        <taxon>Bacteria</taxon>
        <taxon>Pseudomonadati</taxon>
        <taxon>Pseudomonadota</taxon>
        <taxon>Gammaproteobacteria</taxon>
        <taxon>Pseudomonadales</taxon>
        <taxon>Pseudomonadaceae</taxon>
        <taxon>Pseudomonas</taxon>
    </lineage>
</organism>